<sequence length="188" mass="21552">MQFLEGLNESHSQARRQILMKITEPTLNQAYAMIIKEESQKYDMDCNTVGMKTVTEGNDLTTFWAAKQPPKPRYKNPNAFCDHCNSKGHMRGDCYQLIGYPPWFKGKKKEGCNVQYNTSVSPQNSQVLSPEYGVHKARHMIAPSHGNLSFSQNHNGSLNRLEEIVTDLVIFLVIFHLHLRDLRISIEQ</sequence>
<evidence type="ECO:0000313" key="2">
    <source>
        <dbReference type="Proteomes" id="UP000826656"/>
    </source>
</evidence>
<dbReference type="PANTHER" id="PTHR34222:SF77">
    <property type="entry name" value="CCHC-TYPE DOMAIN-CONTAINING PROTEIN"/>
    <property type="match status" value="1"/>
</dbReference>
<reference evidence="1 2" key="1">
    <citation type="journal article" date="2021" name="bioRxiv">
        <title>Chromosome-scale and haplotype-resolved genome assembly of a tetraploid potato cultivar.</title>
        <authorList>
            <person name="Sun H."/>
            <person name="Jiao W.-B."/>
            <person name="Krause K."/>
            <person name="Campoy J.A."/>
            <person name="Goel M."/>
            <person name="Folz-Donahue K."/>
            <person name="Kukat C."/>
            <person name="Huettel B."/>
            <person name="Schneeberger K."/>
        </authorList>
    </citation>
    <scope>NUCLEOTIDE SEQUENCE [LARGE SCALE GENOMIC DNA]</scope>
    <source>
        <strain evidence="1">SolTubOtavaFocal</strain>
        <tissue evidence="1">Leaves</tissue>
    </source>
</reference>
<evidence type="ECO:0008006" key="3">
    <source>
        <dbReference type="Google" id="ProtNLM"/>
    </source>
</evidence>
<evidence type="ECO:0000313" key="1">
    <source>
        <dbReference type="EMBL" id="KAH0748674.1"/>
    </source>
</evidence>
<dbReference type="Proteomes" id="UP000826656">
    <property type="component" value="Unassembled WGS sequence"/>
</dbReference>
<dbReference type="EMBL" id="JAIVGD010000019">
    <property type="protein sequence ID" value="KAH0748674.1"/>
    <property type="molecule type" value="Genomic_DNA"/>
</dbReference>
<organism evidence="1 2">
    <name type="scientific">Solanum tuberosum</name>
    <name type="common">Potato</name>
    <dbReference type="NCBI Taxonomy" id="4113"/>
    <lineage>
        <taxon>Eukaryota</taxon>
        <taxon>Viridiplantae</taxon>
        <taxon>Streptophyta</taxon>
        <taxon>Embryophyta</taxon>
        <taxon>Tracheophyta</taxon>
        <taxon>Spermatophyta</taxon>
        <taxon>Magnoliopsida</taxon>
        <taxon>eudicotyledons</taxon>
        <taxon>Gunneridae</taxon>
        <taxon>Pentapetalae</taxon>
        <taxon>asterids</taxon>
        <taxon>lamiids</taxon>
        <taxon>Solanales</taxon>
        <taxon>Solanaceae</taxon>
        <taxon>Solanoideae</taxon>
        <taxon>Solaneae</taxon>
        <taxon>Solanum</taxon>
    </lineage>
</organism>
<dbReference type="PANTHER" id="PTHR34222">
    <property type="entry name" value="GAG_PRE-INTEGRS DOMAIN-CONTAINING PROTEIN"/>
    <property type="match status" value="1"/>
</dbReference>
<accession>A0ABQ7UI37</accession>
<proteinExistence type="predicted"/>
<name>A0ABQ7UI37_SOLTU</name>
<protein>
    <recommendedName>
        <fullName evidence="3">CCHC-type domain-containing protein</fullName>
    </recommendedName>
</protein>
<comment type="caution">
    <text evidence="1">The sequence shown here is derived from an EMBL/GenBank/DDBJ whole genome shotgun (WGS) entry which is preliminary data.</text>
</comment>
<gene>
    <name evidence="1" type="ORF">KY290_027906</name>
</gene>
<keyword evidence="2" id="KW-1185">Reference proteome</keyword>